<dbReference type="Pfam" id="PF04542">
    <property type="entry name" value="Sigma70_r2"/>
    <property type="match status" value="1"/>
</dbReference>
<evidence type="ECO:0000256" key="1">
    <source>
        <dbReference type="ARBA" id="ARBA00010641"/>
    </source>
</evidence>
<feature type="compositionally biased region" description="Polar residues" evidence="6">
    <location>
        <begin position="1133"/>
        <end position="1145"/>
    </location>
</feature>
<evidence type="ECO:0000256" key="2">
    <source>
        <dbReference type="ARBA" id="ARBA00023015"/>
    </source>
</evidence>
<evidence type="ECO:0000259" key="8">
    <source>
        <dbReference type="Pfam" id="PF13490"/>
    </source>
</evidence>
<feature type="region of interest" description="Disordered" evidence="6">
    <location>
        <begin position="415"/>
        <end position="520"/>
    </location>
</feature>
<dbReference type="PANTHER" id="PTHR43133:SF8">
    <property type="entry name" value="RNA POLYMERASE SIGMA FACTOR HI_1459-RELATED"/>
    <property type="match status" value="1"/>
</dbReference>
<dbReference type="Pfam" id="PF13490">
    <property type="entry name" value="zf-HC2"/>
    <property type="match status" value="1"/>
</dbReference>
<dbReference type="InterPro" id="IPR014284">
    <property type="entry name" value="RNA_pol_sigma-70_dom"/>
</dbReference>
<dbReference type="InterPro" id="IPR039425">
    <property type="entry name" value="RNA_pol_sigma-70-like"/>
</dbReference>
<comment type="caution">
    <text evidence="9">The sequence shown here is derived from an EMBL/GenBank/DDBJ whole genome shotgun (WGS) entry which is preliminary data.</text>
</comment>
<evidence type="ECO:0000313" key="10">
    <source>
        <dbReference type="Proteomes" id="UP000627369"/>
    </source>
</evidence>
<feature type="compositionally biased region" description="Acidic residues" evidence="6">
    <location>
        <begin position="1174"/>
        <end position="1186"/>
    </location>
</feature>
<feature type="domain" description="RNA polymerase sigma-70 region 2" evidence="7">
    <location>
        <begin position="32"/>
        <end position="99"/>
    </location>
</feature>
<feature type="region of interest" description="Disordered" evidence="6">
    <location>
        <begin position="1133"/>
        <end position="1186"/>
    </location>
</feature>
<evidence type="ECO:0000256" key="5">
    <source>
        <dbReference type="ARBA" id="ARBA00023163"/>
    </source>
</evidence>
<keyword evidence="2" id="KW-0805">Transcription regulation</keyword>
<protein>
    <recommendedName>
        <fullName evidence="11">RNA polymerase sigma factor (Sigma-70 family)</fullName>
    </recommendedName>
</protein>
<dbReference type="SUPFAM" id="SSF88946">
    <property type="entry name" value="Sigma2 domain of RNA polymerase sigma factors"/>
    <property type="match status" value="1"/>
</dbReference>
<evidence type="ECO:0000256" key="6">
    <source>
        <dbReference type="SAM" id="MobiDB-lite"/>
    </source>
</evidence>
<dbReference type="GO" id="GO:0016987">
    <property type="term" value="F:sigma factor activity"/>
    <property type="evidence" value="ECO:0007669"/>
    <property type="project" value="UniProtKB-KW"/>
</dbReference>
<dbReference type="InterPro" id="IPR036388">
    <property type="entry name" value="WH-like_DNA-bd_sf"/>
</dbReference>
<evidence type="ECO:0008006" key="11">
    <source>
        <dbReference type="Google" id="ProtNLM"/>
    </source>
</evidence>
<keyword evidence="10" id="KW-1185">Reference proteome</keyword>
<dbReference type="AlphaFoldDB" id="A0A919G7W9"/>
<evidence type="ECO:0000256" key="4">
    <source>
        <dbReference type="ARBA" id="ARBA00023125"/>
    </source>
</evidence>
<comment type="similarity">
    <text evidence="1">Belongs to the sigma-70 factor family. ECF subfamily.</text>
</comment>
<dbReference type="InterPro" id="IPR041916">
    <property type="entry name" value="Anti_sigma_zinc_sf"/>
</dbReference>
<reference evidence="9" key="1">
    <citation type="journal article" date="2014" name="Int. J. Syst. Evol. Microbiol.">
        <title>Complete genome sequence of Corynebacterium casei LMG S-19264T (=DSM 44701T), isolated from a smear-ripened cheese.</title>
        <authorList>
            <consortium name="US DOE Joint Genome Institute (JGI-PGF)"/>
            <person name="Walter F."/>
            <person name="Albersmeier A."/>
            <person name="Kalinowski J."/>
            <person name="Ruckert C."/>
        </authorList>
    </citation>
    <scope>NUCLEOTIDE SEQUENCE</scope>
    <source>
        <strain evidence="9">CGMCC 4.7398</strain>
    </source>
</reference>
<keyword evidence="4" id="KW-0238">DNA-binding</keyword>
<dbReference type="Gene3D" id="1.10.1740.10">
    <property type="match status" value="1"/>
</dbReference>
<dbReference type="InterPro" id="IPR013324">
    <property type="entry name" value="RNA_pol_sigma_r3/r4-like"/>
</dbReference>
<dbReference type="Proteomes" id="UP000627369">
    <property type="component" value="Unassembled WGS sequence"/>
</dbReference>
<organism evidence="9 10">
    <name type="scientific">Promicromonospora soli</name>
    <dbReference type="NCBI Taxonomy" id="2035533"/>
    <lineage>
        <taxon>Bacteria</taxon>
        <taxon>Bacillati</taxon>
        <taxon>Actinomycetota</taxon>
        <taxon>Actinomycetes</taxon>
        <taxon>Micrococcales</taxon>
        <taxon>Promicromonosporaceae</taxon>
        <taxon>Promicromonospora</taxon>
    </lineage>
</organism>
<dbReference type="Gene3D" id="1.10.10.10">
    <property type="entry name" value="Winged helix-like DNA-binding domain superfamily/Winged helix DNA-binding domain"/>
    <property type="match status" value="1"/>
</dbReference>
<dbReference type="GO" id="GO:0003677">
    <property type="term" value="F:DNA binding"/>
    <property type="evidence" value="ECO:0007669"/>
    <property type="project" value="UniProtKB-KW"/>
</dbReference>
<dbReference type="PANTHER" id="PTHR43133">
    <property type="entry name" value="RNA POLYMERASE ECF-TYPE SIGMA FACTO"/>
    <property type="match status" value="1"/>
</dbReference>
<keyword evidence="5" id="KW-0804">Transcription</keyword>
<feature type="compositionally biased region" description="Low complexity" evidence="6">
    <location>
        <begin position="472"/>
        <end position="507"/>
    </location>
</feature>
<dbReference type="EMBL" id="BNAS01000010">
    <property type="protein sequence ID" value="GHH79822.1"/>
    <property type="molecule type" value="Genomic_DNA"/>
</dbReference>
<proteinExistence type="inferred from homology"/>
<feature type="domain" description="Putative zinc-finger" evidence="8">
    <location>
        <begin position="198"/>
        <end position="231"/>
    </location>
</feature>
<reference evidence="9" key="2">
    <citation type="submission" date="2020-09" db="EMBL/GenBank/DDBJ databases">
        <authorList>
            <person name="Sun Q."/>
            <person name="Zhou Y."/>
        </authorList>
    </citation>
    <scope>NUCLEOTIDE SEQUENCE</scope>
    <source>
        <strain evidence="9">CGMCC 4.7398</strain>
    </source>
</reference>
<dbReference type="InterPro" id="IPR027383">
    <property type="entry name" value="Znf_put"/>
</dbReference>
<evidence type="ECO:0000313" key="9">
    <source>
        <dbReference type="EMBL" id="GHH79822.1"/>
    </source>
</evidence>
<name>A0A919G7W9_9MICO</name>
<gene>
    <name evidence="9" type="ORF">GCM10017772_46590</name>
</gene>
<evidence type="ECO:0000259" key="7">
    <source>
        <dbReference type="Pfam" id="PF04542"/>
    </source>
</evidence>
<dbReference type="RefSeq" id="WP_189671697.1">
    <property type="nucleotide sequence ID" value="NZ_BNAS01000010.1"/>
</dbReference>
<sequence>MKQVESSTGGTPSDAELILQVRSGDRDAFGVLYERHAGAARALARQYVSPADADDVVADAFSKLFEMLRRGAGPDAGFRTYLYTVVRHRSFDVSRGAARTRPTTDDEIESVLGRVASEEDPALAGFERSVVSKAYFDLPERWREVLWYVLVDDLKPAQIAPALGLSANGVSALLYRAKEALRAGYLQQHLTHAPSDMCRTVNPLLGGYVRESLSKRETAKINDHLATCGTCSALVLELHDVAHGMKTVIAPLVLGAGGLALVGAGVPIGGLAVAAKAGAGAGAAAGGAPAATVTVASTSTLSGAVSSAVSATAGALASAAAAATGGSVAAGAIAVAAVGIVAALQIATPADDDPLTDTVIAVSQGRELPGTEEVNGEPKPTDIGPGANTVYFDVDYTDASQPLTPRETQNLSLTVKNTSSTETTGTQLEITLPPGLGVAKPDGAFGTGVSGRLVPHSVGTADGSEDGGQDAPTSSPSTVPPSGSGTSDASDAGKAQAQPSATPSAPADRGSMPTEGPAACMPTEQDHVLLCSVGELAPGATHEVVVPVEANSGGDYPVGARVWADGIAPFGVDLPGRTVAPFGPELTAQTEDVSLASPGTAALPVRVGSTGDRTVPAGWSVRVTLPDAVKPASAQPELSCDRGAELPNAWICTPRAGTDGAAVTLDPGATAGMTLNITTAAQSSEEPTVLGAANVTPVLEGSARSASATLVGTSAWADAEDGVGEVATTCLAKGGVSEANAAVTGAYTNTTNRTVRVALEAAGGNAASGKDLAPGDVTRLTVPDGLRVPAGQAVFVVATEVEGQTYETRVTAGDHGREDCYSPRWATDTSVETVYASGTVGVEGTVTNQSDEPLTAVMSVPVGDTTMESASRVVAPGTTVSLSVNTERTNLPEGDATFRLSRDGVDSDGDLPSDPVVPDANPTAHHDGAMIAPTNGQTTRAAGACEFDAAQDHSVRMYAVTADNRASTLPVPFHVAGMTRTVPAGEVELIEFPVVWGTGTATLTAVGKTLLVTDVSFESCAELSWPKPEHMSVDAAAQCVDMHTHLTATVENRTGHDWTGVLVDDGSGDKGPDKPVPAGETTKLELKRDTAISSEGNVTVRLTRQLEGAAHTVERSFSVDGTLCLPDAECETEPTSFATPASTDAEQLPLLDDPCDDEAASVEEASSGDGTADTSDDAYAADDSDDAVETVSSVAKAGHNISSLIKSLIHGGHHH</sequence>
<evidence type="ECO:0000256" key="3">
    <source>
        <dbReference type="ARBA" id="ARBA00023082"/>
    </source>
</evidence>
<dbReference type="GO" id="GO:0006352">
    <property type="term" value="P:DNA-templated transcription initiation"/>
    <property type="evidence" value="ECO:0007669"/>
    <property type="project" value="InterPro"/>
</dbReference>
<dbReference type="SUPFAM" id="SSF88659">
    <property type="entry name" value="Sigma3 and sigma4 domains of RNA polymerase sigma factors"/>
    <property type="match status" value="1"/>
</dbReference>
<accession>A0A919G7W9</accession>
<keyword evidence="3" id="KW-0731">Sigma factor</keyword>
<dbReference type="NCBIfam" id="TIGR02937">
    <property type="entry name" value="sigma70-ECF"/>
    <property type="match status" value="1"/>
</dbReference>
<dbReference type="Gene3D" id="1.10.10.1320">
    <property type="entry name" value="Anti-sigma factor, zinc-finger domain"/>
    <property type="match status" value="1"/>
</dbReference>
<feature type="compositionally biased region" description="Polar residues" evidence="6">
    <location>
        <begin position="415"/>
        <end position="429"/>
    </location>
</feature>
<dbReference type="InterPro" id="IPR013325">
    <property type="entry name" value="RNA_pol_sigma_r2"/>
</dbReference>
<dbReference type="InterPro" id="IPR007627">
    <property type="entry name" value="RNA_pol_sigma70_r2"/>
</dbReference>